<accession>A0A1V4JQ24</accession>
<name>A0A1V4JQ24_PATFA</name>
<dbReference type="AlphaFoldDB" id="A0A1V4JQ24"/>
<evidence type="ECO:0000313" key="2">
    <source>
        <dbReference type="Proteomes" id="UP000190648"/>
    </source>
</evidence>
<comment type="caution">
    <text evidence="1">The sequence shown here is derived from an EMBL/GenBank/DDBJ whole genome shotgun (WGS) entry which is preliminary data.</text>
</comment>
<keyword evidence="2" id="KW-1185">Reference proteome</keyword>
<gene>
    <name evidence="1" type="ORF">AV530_014169</name>
</gene>
<sequence>MRMLREAEPDGRILDALDWFFPEGEGLEAPPPGPTQPTPRELRLVGEAQENFRELILGLLGDPVRRAEYLEVSPV</sequence>
<dbReference type="EMBL" id="LSYS01006780">
    <property type="protein sequence ID" value="OPJ74299.1"/>
    <property type="molecule type" value="Genomic_DNA"/>
</dbReference>
<protein>
    <submittedName>
        <fullName evidence="1">Uncharacterized protein</fullName>
    </submittedName>
</protein>
<reference evidence="1 2" key="1">
    <citation type="submission" date="2016-02" db="EMBL/GenBank/DDBJ databases">
        <title>Band-tailed pigeon sequencing and assembly.</title>
        <authorList>
            <person name="Soares A.E."/>
            <person name="Novak B.J."/>
            <person name="Rice E.S."/>
            <person name="O'Connell B."/>
            <person name="Chang D."/>
            <person name="Weber S."/>
            <person name="Shapiro B."/>
        </authorList>
    </citation>
    <scope>NUCLEOTIDE SEQUENCE [LARGE SCALE GENOMIC DNA]</scope>
    <source>
        <strain evidence="1">BTP2013</strain>
        <tissue evidence="1">Blood</tissue>
    </source>
</reference>
<evidence type="ECO:0000313" key="1">
    <source>
        <dbReference type="EMBL" id="OPJ74299.1"/>
    </source>
</evidence>
<dbReference type="Proteomes" id="UP000190648">
    <property type="component" value="Unassembled WGS sequence"/>
</dbReference>
<organism evidence="1 2">
    <name type="scientific">Patagioenas fasciata monilis</name>
    <dbReference type="NCBI Taxonomy" id="372326"/>
    <lineage>
        <taxon>Eukaryota</taxon>
        <taxon>Metazoa</taxon>
        <taxon>Chordata</taxon>
        <taxon>Craniata</taxon>
        <taxon>Vertebrata</taxon>
        <taxon>Euteleostomi</taxon>
        <taxon>Archelosauria</taxon>
        <taxon>Archosauria</taxon>
        <taxon>Dinosauria</taxon>
        <taxon>Saurischia</taxon>
        <taxon>Theropoda</taxon>
        <taxon>Coelurosauria</taxon>
        <taxon>Aves</taxon>
        <taxon>Neognathae</taxon>
        <taxon>Neoaves</taxon>
        <taxon>Columbimorphae</taxon>
        <taxon>Columbiformes</taxon>
        <taxon>Columbidae</taxon>
        <taxon>Patagioenas</taxon>
    </lineage>
</organism>
<dbReference type="OrthoDB" id="9398026at2759"/>
<proteinExistence type="predicted"/>